<feature type="compositionally biased region" description="Basic residues" evidence="1">
    <location>
        <begin position="160"/>
        <end position="179"/>
    </location>
</feature>
<dbReference type="InterPro" id="IPR036388">
    <property type="entry name" value="WH-like_DNA-bd_sf"/>
</dbReference>
<feature type="compositionally biased region" description="Basic and acidic residues" evidence="1">
    <location>
        <begin position="268"/>
        <end position="308"/>
    </location>
</feature>
<dbReference type="Pfam" id="PF00538">
    <property type="entry name" value="Linker_histone"/>
    <property type="match status" value="1"/>
</dbReference>
<reference evidence="3" key="1">
    <citation type="submission" date="2022-01" db="EMBL/GenBank/DDBJ databases">
        <authorList>
            <person name="King R."/>
        </authorList>
    </citation>
    <scope>NUCLEOTIDE SEQUENCE</scope>
</reference>
<dbReference type="PROSITE" id="PS51504">
    <property type="entry name" value="H15"/>
    <property type="match status" value="1"/>
</dbReference>
<evidence type="ECO:0000313" key="4">
    <source>
        <dbReference type="Proteomes" id="UP001153636"/>
    </source>
</evidence>
<evidence type="ECO:0000256" key="1">
    <source>
        <dbReference type="SAM" id="MobiDB-lite"/>
    </source>
</evidence>
<dbReference type="AlphaFoldDB" id="A0A9P0CY03"/>
<feature type="region of interest" description="Disordered" evidence="1">
    <location>
        <begin position="102"/>
        <end position="139"/>
    </location>
</feature>
<protein>
    <recommendedName>
        <fullName evidence="2">H15 domain-containing protein</fullName>
    </recommendedName>
</protein>
<keyword evidence="4" id="KW-1185">Reference proteome</keyword>
<feature type="region of interest" description="Disordered" evidence="1">
    <location>
        <begin position="154"/>
        <end position="327"/>
    </location>
</feature>
<feature type="compositionally biased region" description="Basic residues" evidence="1">
    <location>
        <begin position="102"/>
        <end position="119"/>
    </location>
</feature>
<evidence type="ECO:0000313" key="3">
    <source>
        <dbReference type="EMBL" id="CAH1108298.1"/>
    </source>
</evidence>
<organism evidence="3 4">
    <name type="scientific">Psylliodes chrysocephalus</name>
    <dbReference type="NCBI Taxonomy" id="3402493"/>
    <lineage>
        <taxon>Eukaryota</taxon>
        <taxon>Metazoa</taxon>
        <taxon>Ecdysozoa</taxon>
        <taxon>Arthropoda</taxon>
        <taxon>Hexapoda</taxon>
        <taxon>Insecta</taxon>
        <taxon>Pterygota</taxon>
        <taxon>Neoptera</taxon>
        <taxon>Endopterygota</taxon>
        <taxon>Coleoptera</taxon>
        <taxon>Polyphaga</taxon>
        <taxon>Cucujiformia</taxon>
        <taxon>Chrysomeloidea</taxon>
        <taxon>Chrysomelidae</taxon>
        <taxon>Galerucinae</taxon>
        <taxon>Alticini</taxon>
        <taxon>Psylliodes</taxon>
    </lineage>
</organism>
<feature type="compositionally biased region" description="Basic and acidic residues" evidence="1">
    <location>
        <begin position="232"/>
        <end position="252"/>
    </location>
</feature>
<dbReference type="EMBL" id="OV651815">
    <property type="protein sequence ID" value="CAH1108298.1"/>
    <property type="molecule type" value="Genomic_DNA"/>
</dbReference>
<dbReference type="OrthoDB" id="6754815at2759"/>
<name>A0A9P0CY03_9CUCU</name>
<gene>
    <name evidence="3" type="ORF">PSYICH_LOCUS8356</name>
</gene>
<proteinExistence type="predicted"/>
<dbReference type="SUPFAM" id="SSF46785">
    <property type="entry name" value="Winged helix' DNA-binding domain"/>
    <property type="match status" value="1"/>
</dbReference>
<evidence type="ECO:0000259" key="2">
    <source>
        <dbReference type="PROSITE" id="PS51504"/>
    </source>
</evidence>
<dbReference type="GO" id="GO:0000786">
    <property type="term" value="C:nucleosome"/>
    <property type="evidence" value="ECO:0007669"/>
    <property type="project" value="InterPro"/>
</dbReference>
<dbReference type="Proteomes" id="UP001153636">
    <property type="component" value="Chromosome 3"/>
</dbReference>
<feature type="domain" description="H15" evidence="2">
    <location>
        <begin position="1"/>
        <end position="73"/>
    </location>
</feature>
<dbReference type="Gene3D" id="1.10.10.10">
    <property type="entry name" value="Winged helix-like DNA-binding domain superfamily/Winged helix DNA-binding domain"/>
    <property type="match status" value="1"/>
</dbReference>
<sequence>MVYGEPAVLTDIMDTIASLKESKGSPADRILDHMVSQRKAPIRNASFRIKKALKAGLKTGLLKETGGKFKLGLAPKDYAVFKSFRLLEKRPGSIGLPVIEHRRRRGRRSRSRRRRRGRRRDNYFNLGLPEDDSGGDDDDYGSFKSFKKLSKTESLPIKEIRRRRGRSRRRKGRRRRGRRRGDFYDAENLAGTDESGAEPMDRGRRRRGRSRRRRGKRRRGRRRGFGLDDEIESARSSDSKDISSKSSEEKPKTAKGGQGRGDLGPVKAEPEKREIVTADPPRSRVDHQENMRSSHCIHDHVYHHDGPYSHHPPPPHSSHYPSDHYYE</sequence>
<dbReference type="GO" id="GO:0003677">
    <property type="term" value="F:DNA binding"/>
    <property type="evidence" value="ECO:0007669"/>
    <property type="project" value="InterPro"/>
</dbReference>
<accession>A0A9P0CY03</accession>
<feature type="compositionally biased region" description="Acidic residues" evidence="1">
    <location>
        <begin position="129"/>
        <end position="139"/>
    </location>
</feature>
<dbReference type="GO" id="GO:0006334">
    <property type="term" value="P:nucleosome assembly"/>
    <property type="evidence" value="ECO:0007669"/>
    <property type="project" value="InterPro"/>
</dbReference>
<dbReference type="InterPro" id="IPR005818">
    <property type="entry name" value="Histone_H1/H5_H15"/>
</dbReference>
<dbReference type="InterPro" id="IPR036390">
    <property type="entry name" value="WH_DNA-bd_sf"/>
</dbReference>
<feature type="compositionally biased region" description="Basic residues" evidence="1">
    <location>
        <begin position="203"/>
        <end position="224"/>
    </location>
</feature>